<dbReference type="GeneID" id="87911432"/>
<organism evidence="5 6">
    <name type="scientific">Podospora pseudocomata</name>
    <dbReference type="NCBI Taxonomy" id="2093779"/>
    <lineage>
        <taxon>Eukaryota</taxon>
        <taxon>Fungi</taxon>
        <taxon>Dikarya</taxon>
        <taxon>Ascomycota</taxon>
        <taxon>Pezizomycotina</taxon>
        <taxon>Sordariomycetes</taxon>
        <taxon>Sordariomycetidae</taxon>
        <taxon>Sordariales</taxon>
        <taxon>Podosporaceae</taxon>
        <taxon>Podospora</taxon>
    </lineage>
</organism>
<dbReference type="PROSITE" id="PS50181">
    <property type="entry name" value="FBOX"/>
    <property type="match status" value="1"/>
</dbReference>
<evidence type="ECO:0000256" key="3">
    <source>
        <dbReference type="SAM" id="MobiDB-lite"/>
    </source>
</evidence>
<sequence>MPAEMSHLEHDAAVVMGAAELSRLELLPPELVYSILSHLSPFDLVAVSATSRTLYTRASADHLWQALIQENVPGIQVRTPAPCRSFKALYRAHDPYWYLPKYKIWFADVNLTGRLIIVRYDPRRGCIEGYQLVAANRSRTFQPWEANRNVSIHHFDPVVQLHMDKTMIQLDAIDSADSLAFDSDSPAWARFNTINLRLVRSRTSSMEGNFSRSPSPASIAPPKPSRLLSERQMQNYTDSMYATIFHTRVLSSDEISFCASPKFPYGFIWPPPAIPSGHRVFGTAAKLSGGRHFKPETRPSSRSDLSDKAFVIKTWLATRIPGRAVYNMSVIADPLAVSMMNLPLAVRGDDAVDDAVDDDVSIRMQIGQELATYATLDPKLYTPTKEKPFRGIWVGDYSGHGCEFLLVTQPDDETPFDAESIQPREEESADEFEKRKHDETVYRGPLEAIKLTGDPNVPRGEVTFRVADLGERGLINICQYEPFEGVRIVKSQGHVGSTGFVNDSFIESQLLLISHDRLAQYWSEFGHVSFLQRVDIDGFLAPA</sequence>
<dbReference type="PANTHER" id="PTHR10706:SF130">
    <property type="entry name" value="F-BOX ONLY PROTEIN 31"/>
    <property type="match status" value="1"/>
</dbReference>
<keyword evidence="6" id="KW-1185">Reference proteome</keyword>
<evidence type="ECO:0000313" key="5">
    <source>
        <dbReference type="EMBL" id="KAK4653852.1"/>
    </source>
</evidence>
<dbReference type="EMBL" id="JAFFHA010000007">
    <property type="protein sequence ID" value="KAK4653852.1"/>
    <property type="molecule type" value="Genomic_DNA"/>
</dbReference>
<comment type="caution">
    <text evidence="5">The sequence shown here is derived from an EMBL/GenBank/DDBJ whole genome shotgun (WGS) entry which is preliminary data.</text>
</comment>
<feature type="region of interest" description="Disordered" evidence="3">
    <location>
        <begin position="413"/>
        <end position="436"/>
    </location>
</feature>
<proteinExistence type="predicted"/>
<evidence type="ECO:0000313" key="6">
    <source>
        <dbReference type="Proteomes" id="UP001323405"/>
    </source>
</evidence>
<dbReference type="InterPro" id="IPR001810">
    <property type="entry name" value="F-box_dom"/>
</dbReference>
<feature type="compositionally biased region" description="Basic and acidic residues" evidence="3">
    <location>
        <begin position="422"/>
        <end position="436"/>
    </location>
</feature>
<dbReference type="SUPFAM" id="SSF81383">
    <property type="entry name" value="F-box domain"/>
    <property type="match status" value="1"/>
</dbReference>
<evidence type="ECO:0000259" key="4">
    <source>
        <dbReference type="PROSITE" id="PS50181"/>
    </source>
</evidence>
<dbReference type="Pfam" id="PF12014">
    <property type="entry name" value="Cyclin_D1_bind"/>
    <property type="match status" value="1"/>
</dbReference>
<keyword evidence="2" id="KW-0833">Ubl conjugation pathway</keyword>
<dbReference type="Pfam" id="PF12937">
    <property type="entry name" value="F-box-like"/>
    <property type="match status" value="1"/>
</dbReference>
<protein>
    <recommendedName>
        <fullName evidence="4">F-box domain-containing protein</fullName>
    </recommendedName>
</protein>
<accession>A0ABR0GDL1</accession>
<dbReference type="SMART" id="SM00256">
    <property type="entry name" value="FBOX"/>
    <property type="match status" value="1"/>
</dbReference>
<gene>
    <name evidence="5" type="ORF">QC762_511330</name>
</gene>
<dbReference type="InterPro" id="IPR045048">
    <property type="entry name" value="FBXO31/39"/>
</dbReference>
<dbReference type="Proteomes" id="UP001323405">
    <property type="component" value="Unassembled WGS sequence"/>
</dbReference>
<dbReference type="PANTHER" id="PTHR10706">
    <property type="entry name" value="F-BOX FAMILY PROTEIN"/>
    <property type="match status" value="1"/>
</dbReference>
<dbReference type="RefSeq" id="XP_062742827.1">
    <property type="nucleotide sequence ID" value="XM_062891525.1"/>
</dbReference>
<dbReference type="InterPro" id="IPR036047">
    <property type="entry name" value="F-box-like_dom_sf"/>
</dbReference>
<evidence type="ECO:0000256" key="1">
    <source>
        <dbReference type="ARBA" id="ARBA00004906"/>
    </source>
</evidence>
<feature type="domain" description="F-box" evidence="4">
    <location>
        <begin position="21"/>
        <end position="67"/>
    </location>
</feature>
<reference evidence="5 6" key="1">
    <citation type="journal article" date="2023" name="bioRxiv">
        <title>High-quality genome assemblies of four members of thePodospora anserinaspecies complex.</title>
        <authorList>
            <person name="Ament-Velasquez S.L."/>
            <person name="Vogan A.A."/>
            <person name="Wallerman O."/>
            <person name="Hartmann F."/>
            <person name="Gautier V."/>
            <person name="Silar P."/>
            <person name="Giraud T."/>
            <person name="Johannesson H."/>
        </authorList>
    </citation>
    <scope>NUCLEOTIDE SEQUENCE [LARGE SCALE GENOMIC DNA]</scope>
    <source>
        <strain evidence="5 6">CBS 415.72m</strain>
    </source>
</reference>
<evidence type="ECO:0000256" key="2">
    <source>
        <dbReference type="ARBA" id="ARBA00022786"/>
    </source>
</evidence>
<dbReference type="Gene3D" id="1.20.1280.50">
    <property type="match status" value="1"/>
</dbReference>
<name>A0ABR0GDL1_9PEZI</name>
<comment type="pathway">
    <text evidence="1">Protein modification; protein ubiquitination.</text>
</comment>